<feature type="compositionally biased region" description="Basic and acidic residues" evidence="1">
    <location>
        <begin position="1"/>
        <end position="11"/>
    </location>
</feature>
<gene>
    <name evidence="2" type="ORF">BU23DRAFT_584167</name>
</gene>
<dbReference type="PANTHER" id="PTHR37535">
    <property type="entry name" value="FLUG DOMAIN PROTEIN"/>
    <property type="match status" value="1"/>
</dbReference>
<dbReference type="AlphaFoldDB" id="A0A6A5UQY9"/>
<keyword evidence="3" id="KW-1185">Reference proteome</keyword>
<accession>A0A6A5UQY9</accession>
<proteinExistence type="predicted"/>
<protein>
    <recommendedName>
        <fullName evidence="4">C2H2-type domain-containing protein</fullName>
    </recommendedName>
</protein>
<dbReference type="EMBL" id="ML976740">
    <property type="protein sequence ID" value="KAF1966830.1"/>
    <property type="molecule type" value="Genomic_DNA"/>
</dbReference>
<evidence type="ECO:0000256" key="1">
    <source>
        <dbReference type="SAM" id="MobiDB-lite"/>
    </source>
</evidence>
<evidence type="ECO:0000313" key="3">
    <source>
        <dbReference type="Proteomes" id="UP000800036"/>
    </source>
</evidence>
<reference evidence="2" key="1">
    <citation type="journal article" date="2020" name="Stud. Mycol.">
        <title>101 Dothideomycetes genomes: a test case for predicting lifestyles and emergence of pathogens.</title>
        <authorList>
            <person name="Haridas S."/>
            <person name="Albert R."/>
            <person name="Binder M."/>
            <person name="Bloem J."/>
            <person name="Labutti K."/>
            <person name="Salamov A."/>
            <person name="Andreopoulos B."/>
            <person name="Baker S."/>
            <person name="Barry K."/>
            <person name="Bills G."/>
            <person name="Bluhm B."/>
            <person name="Cannon C."/>
            <person name="Castanera R."/>
            <person name="Culley D."/>
            <person name="Daum C."/>
            <person name="Ezra D."/>
            <person name="Gonzalez J."/>
            <person name="Henrissat B."/>
            <person name="Kuo A."/>
            <person name="Liang C."/>
            <person name="Lipzen A."/>
            <person name="Lutzoni F."/>
            <person name="Magnuson J."/>
            <person name="Mondo S."/>
            <person name="Nolan M."/>
            <person name="Ohm R."/>
            <person name="Pangilinan J."/>
            <person name="Park H.-J."/>
            <person name="Ramirez L."/>
            <person name="Alfaro M."/>
            <person name="Sun H."/>
            <person name="Tritt A."/>
            <person name="Yoshinaga Y."/>
            <person name="Zwiers L.-H."/>
            <person name="Turgeon B."/>
            <person name="Goodwin S."/>
            <person name="Spatafora J."/>
            <person name="Crous P."/>
            <person name="Grigoriev I."/>
        </authorList>
    </citation>
    <scope>NUCLEOTIDE SEQUENCE</scope>
    <source>
        <strain evidence="2">CBS 107.79</strain>
    </source>
</reference>
<dbReference type="OrthoDB" id="4485682at2759"/>
<evidence type="ECO:0008006" key="4">
    <source>
        <dbReference type="Google" id="ProtNLM"/>
    </source>
</evidence>
<dbReference type="PANTHER" id="PTHR37535:SF2">
    <property type="entry name" value="FINGER DOMAIN PROTEIN, PUTATIVE (AFU_ORTHOLOGUE AFUA_6G09300)-RELATED"/>
    <property type="match status" value="1"/>
</dbReference>
<dbReference type="InterPro" id="IPR021842">
    <property type="entry name" value="DUF3435"/>
</dbReference>
<sequence length="543" mass="62247">MRRRLPIHDSSDESEYTESNADGSVTSDTDLTDDETCSNVNGKQGEENYPPQHYTSMLETFDEREYTKEDYKESSTRLLDPVSQVLRKLAKKHGLKKIGRDKACMYVEDLAQVLETNLVTTKKQYSHGRYWIQTQVYLQLGSFTANQPKALLSLCYRHVQVTLLRDLEGGPHRVLLKLTFEFTKEFLRIKDMNTFPIPEIIYNETLTFSPHVFLLGMLFHDRAFAAYNLTSPEELSRLSILLERNKLLLRFAQVTRPYSLRYAGGKAFNKNSNVSEAMQNLMMGHANIRTFLKHYLSRRVTVDTQAVVRGIQPQDALMRAACTMSRSIDARRPRSLTPEQSALVNNYLIVRSLLAERERLKRSEYEQPVRDVEQQLAGIKAKDVAAAAMSCDAMLPAQKALEVSRRNRAIRAVIDYCGIKEGGIHLSQLKQLKGHVVPLVTREEELQRKVNKELEAAKVSVYKEKRPRICFVCLGNKKLPTAKRTHSFHTPGDLSKHFMRRHLANVRDGDLLRCGLCQIDIEHKMHWQQHAHEVHGTVSLRAA</sequence>
<feature type="region of interest" description="Disordered" evidence="1">
    <location>
        <begin position="1"/>
        <end position="52"/>
    </location>
</feature>
<dbReference type="Proteomes" id="UP000800036">
    <property type="component" value="Unassembled WGS sequence"/>
</dbReference>
<feature type="compositionally biased region" description="Polar residues" evidence="1">
    <location>
        <begin position="17"/>
        <end position="29"/>
    </location>
</feature>
<evidence type="ECO:0000313" key="2">
    <source>
        <dbReference type="EMBL" id="KAF1966830.1"/>
    </source>
</evidence>
<organism evidence="2 3">
    <name type="scientific">Bimuria novae-zelandiae CBS 107.79</name>
    <dbReference type="NCBI Taxonomy" id="1447943"/>
    <lineage>
        <taxon>Eukaryota</taxon>
        <taxon>Fungi</taxon>
        <taxon>Dikarya</taxon>
        <taxon>Ascomycota</taxon>
        <taxon>Pezizomycotina</taxon>
        <taxon>Dothideomycetes</taxon>
        <taxon>Pleosporomycetidae</taxon>
        <taxon>Pleosporales</taxon>
        <taxon>Massarineae</taxon>
        <taxon>Didymosphaeriaceae</taxon>
        <taxon>Bimuria</taxon>
    </lineage>
</organism>
<dbReference type="Pfam" id="PF11917">
    <property type="entry name" value="DUF3435"/>
    <property type="match status" value="1"/>
</dbReference>
<name>A0A6A5UQY9_9PLEO</name>